<feature type="signal peptide" evidence="1">
    <location>
        <begin position="1"/>
        <end position="22"/>
    </location>
</feature>
<proteinExistence type="predicted"/>
<accession>A0A9W7A4F4</accession>
<feature type="chain" id="PRO_5040827037" evidence="1">
    <location>
        <begin position="23"/>
        <end position="174"/>
    </location>
</feature>
<organism evidence="2 3">
    <name type="scientific">Triparma strigata</name>
    <dbReference type="NCBI Taxonomy" id="1606541"/>
    <lineage>
        <taxon>Eukaryota</taxon>
        <taxon>Sar</taxon>
        <taxon>Stramenopiles</taxon>
        <taxon>Ochrophyta</taxon>
        <taxon>Bolidophyceae</taxon>
        <taxon>Parmales</taxon>
        <taxon>Triparmaceae</taxon>
        <taxon>Triparma</taxon>
    </lineage>
</organism>
<comment type="caution">
    <text evidence="2">The sequence shown here is derived from an EMBL/GenBank/DDBJ whole genome shotgun (WGS) entry which is preliminary data.</text>
</comment>
<evidence type="ECO:0000256" key="1">
    <source>
        <dbReference type="SAM" id="SignalP"/>
    </source>
</evidence>
<sequence>MPAPLFLITVLLLLLLTHPTLSYTPNLTTKSPTTRRNLLQSTLPLITLPFLPSSSLASEPDVLRSRQLTQSLKYLKSQSQSVQAADYVTVKAAFRTPPLDVIRKNMRGSGLSPPSQKAYDTFITDIESLDNKLTRNIRYKESNAIVEDWRKACDDLEKFIEVEGLNGVTVEGTE</sequence>
<dbReference type="EMBL" id="BRXY01000083">
    <property type="protein sequence ID" value="GMH63266.1"/>
    <property type="molecule type" value="Genomic_DNA"/>
</dbReference>
<reference evidence="3" key="1">
    <citation type="journal article" date="2023" name="Commun. Biol.">
        <title>Genome analysis of Parmales, the sister group of diatoms, reveals the evolutionary specialization of diatoms from phago-mixotrophs to photoautotrophs.</title>
        <authorList>
            <person name="Ban H."/>
            <person name="Sato S."/>
            <person name="Yoshikawa S."/>
            <person name="Yamada K."/>
            <person name="Nakamura Y."/>
            <person name="Ichinomiya M."/>
            <person name="Sato N."/>
            <person name="Blanc-Mathieu R."/>
            <person name="Endo H."/>
            <person name="Kuwata A."/>
            <person name="Ogata H."/>
        </authorList>
    </citation>
    <scope>NUCLEOTIDE SEQUENCE [LARGE SCALE GENOMIC DNA]</scope>
    <source>
        <strain evidence="3">NIES 3701</strain>
    </source>
</reference>
<keyword evidence="3" id="KW-1185">Reference proteome</keyword>
<dbReference type="AlphaFoldDB" id="A0A9W7A4F4"/>
<keyword evidence="1" id="KW-0732">Signal</keyword>
<protein>
    <submittedName>
        <fullName evidence="2">Uncharacterized protein</fullName>
    </submittedName>
</protein>
<gene>
    <name evidence="2" type="ORF">TrST_g6352</name>
</gene>
<dbReference type="Proteomes" id="UP001165085">
    <property type="component" value="Unassembled WGS sequence"/>
</dbReference>
<evidence type="ECO:0000313" key="2">
    <source>
        <dbReference type="EMBL" id="GMH63266.1"/>
    </source>
</evidence>
<name>A0A9W7A4F4_9STRA</name>
<evidence type="ECO:0000313" key="3">
    <source>
        <dbReference type="Proteomes" id="UP001165085"/>
    </source>
</evidence>